<dbReference type="PANTHER" id="PTHR30353:SF15">
    <property type="entry name" value="INNER MEMBRANE PROTEIN YABI"/>
    <property type="match status" value="1"/>
</dbReference>
<evidence type="ECO:0000313" key="3">
    <source>
        <dbReference type="Proteomes" id="UP000034810"/>
    </source>
</evidence>
<feature type="transmembrane region" description="Helical" evidence="1">
    <location>
        <begin position="133"/>
        <end position="151"/>
    </location>
</feature>
<dbReference type="Proteomes" id="UP000034810">
    <property type="component" value="Unassembled WGS sequence"/>
</dbReference>
<feature type="transmembrane region" description="Helical" evidence="1">
    <location>
        <begin position="163"/>
        <end position="182"/>
    </location>
</feature>
<evidence type="ECO:0000256" key="1">
    <source>
        <dbReference type="RuleBase" id="RU367016"/>
    </source>
</evidence>
<dbReference type="PANTHER" id="PTHR30353">
    <property type="entry name" value="INNER MEMBRANE PROTEIN DEDA-RELATED"/>
    <property type="match status" value="1"/>
</dbReference>
<accession>A0A0G1EHL0</accession>
<dbReference type="EMBL" id="LCFA01000009">
    <property type="protein sequence ID" value="KKS82526.1"/>
    <property type="molecule type" value="Genomic_DNA"/>
</dbReference>
<keyword evidence="1" id="KW-0472">Membrane</keyword>
<dbReference type="InterPro" id="IPR032818">
    <property type="entry name" value="DedA-like"/>
</dbReference>
<dbReference type="GO" id="GO:0016757">
    <property type="term" value="F:glycosyltransferase activity"/>
    <property type="evidence" value="ECO:0007669"/>
    <property type="project" value="UniProtKB-KW"/>
</dbReference>
<feature type="transmembrane region" description="Helical" evidence="1">
    <location>
        <begin position="14"/>
        <end position="34"/>
    </location>
</feature>
<keyword evidence="2" id="KW-0808">Transferase</keyword>
<gene>
    <name evidence="2" type="ORF">UV58_C0009G0008</name>
</gene>
<proteinExistence type="inferred from homology"/>
<keyword evidence="1" id="KW-0812">Transmembrane</keyword>
<comment type="subcellular location">
    <subcellularLocation>
        <location evidence="1">Cell membrane</location>
        <topology evidence="1">Multi-pass membrane protein</topology>
    </subcellularLocation>
</comment>
<organism evidence="2 3">
    <name type="scientific">Candidatus Wolfebacteria bacterium GW2011_GWC1_43_10</name>
    <dbReference type="NCBI Taxonomy" id="1619011"/>
    <lineage>
        <taxon>Bacteria</taxon>
        <taxon>Candidatus Wolfeibacteriota</taxon>
    </lineage>
</organism>
<keyword evidence="2" id="KW-0328">Glycosyltransferase</keyword>
<comment type="caution">
    <text evidence="2">The sequence shown here is derived from an EMBL/GenBank/DDBJ whole genome shotgun (WGS) entry which is preliminary data.</text>
</comment>
<keyword evidence="1" id="KW-1003">Cell membrane</keyword>
<evidence type="ECO:0000313" key="2">
    <source>
        <dbReference type="EMBL" id="KKS82526.1"/>
    </source>
</evidence>
<protein>
    <submittedName>
        <fullName evidence="2">Dolichyl-phosphate-mannose-protein mannosyltransferase</fullName>
    </submittedName>
</protein>
<keyword evidence="1" id="KW-1133">Transmembrane helix</keyword>
<comment type="similarity">
    <text evidence="1">Belongs to the DedA family.</text>
</comment>
<feature type="transmembrane region" description="Helical" evidence="1">
    <location>
        <begin position="46"/>
        <end position="66"/>
    </location>
</feature>
<dbReference type="AlphaFoldDB" id="A0A0G1EHL0"/>
<sequence length="204" mass="23381">MSWLQTFADNYPHLIYLAMFLAVIIEGDISLLLLGALSRERYVQFWEVYVIAMLAAIIHDFIFWKIGGRLSVFNKKKYLFFNFEKVTLFLDKLRPMVGLFILLSKFAWNLNRVVLVSAGYIGTEFKKFVKYSIPVALVWPLVFLSVGYVFADQTKIFEQKIGVVGLLIAAILIVVAASQLWLKKIFQKYFGMNGGKVSASIEQK</sequence>
<name>A0A0G1EHL0_9BACT</name>
<feature type="transmembrane region" description="Helical" evidence="1">
    <location>
        <begin position="97"/>
        <end position="121"/>
    </location>
</feature>
<reference evidence="2 3" key="1">
    <citation type="journal article" date="2015" name="Nature">
        <title>rRNA introns, odd ribosomes, and small enigmatic genomes across a large radiation of phyla.</title>
        <authorList>
            <person name="Brown C.T."/>
            <person name="Hug L.A."/>
            <person name="Thomas B.C."/>
            <person name="Sharon I."/>
            <person name="Castelle C.J."/>
            <person name="Singh A."/>
            <person name="Wilkins M.J."/>
            <person name="Williams K.H."/>
            <person name="Banfield J.F."/>
        </authorList>
    </citation>
    <scope>NUCLEOTIDE SEQUENCE [LARGE SCALE GENOMIC DNA]</scope>
</reference>
<dbReference type="GO" id="GO:0005886">
    <property type="term" value="C:plasma membrane"/>
    <property type="evidence" value="ECO:0007669"/>
    <property type="project" value="UniProtKB-SubCell"/>
</dbReference>